<evidence type="ECO:0000313" key="13">
    <source>
        <dbReference type="EMBL" id="CAI9112276.1"/>
    </source>
</evidence>
<dbReference type="NCBIfam" id="TIGR00543">
    <property type="entry name" value="isochor_syn"/>
    <property type="match status" value="1"/>
</dbReference>
<evidence type="ECO:0000256" key="11">
    <source>
        <dbReference type="ARBA" id="ARBA00023235"/>
    </source>
</evidence>
<dbReference type="SUPFAM" id="SSF56322">
    <property type="entry name" value="ADC synthase"/>
    <property type="match status" value="1"/>
</dbReference>
<dbReference type="InterPro" id="IPR044250">
    <property type="entry name" value="MenF-like"/>
</dbReference>
<dbReference type="FunFam" id="3.60.120.10:FF:000005">
    <property type="entry name" value="isochorismate synthase, chloroplastic-like isoform X1"/>
    <property type="match status" value="1"/>
</dbReference>
<dbReference type="GO" id="GO:0009507">
    <property type="term" value="C:chloroplast"/>
    <property type="evidence" value="ECO:0007669"/>
    <property type="project" value="UniProtKB-SubCell"/>
</dbReference>
<evidence type="ECO:0000259" key="12">
    <source>
        <dbReference type="Pfam" id="PF00425"/>
    </source>
</evidence>
<proteinExistence type="inferred from homology"/>
<comment type="catalytic activity">
    <reaction evidence="1">
        <text>chorismate = isochorismate</text>
        <dbReference type="Rhea" id="RHEA:18985"/>
        <dbReference type="ChEBI" id="CHEBI:29748"/>
        <dbReference type="ChEBI" id="CHEBI:29780"/>
        <dbReference type="EC" id="5.4.4.2"/>
    </reaction>
</comment>
<comment type="subcellular location">
    <subcellularLocation>
        <location evidence="3">Plastid</location>
        <location evidence="3">Chloroplast</location>
    </subcellularLocation>
</comment>
<comment type="similarity">
    <text evidence="4">Belongs to the isochorismate synthase family.</text>
</comment>
<dbReference type="GO" id="GO:0042372">
    <property type="term" value="P:phylloquinone biosynthetic process"/>
    <property type="evidence" value="ECO:0007669"/>
    <property type="project" value="TreeGrafter"/>
</dbReference>
<organism evidence="13 14">
    <name type="scientific">Oldenlandia corymbosa var. corymbosa</name>
    <dbReference type="NCBI Taxonomy" id="529605"/>
    <lineage>
        <taxon>Eukaryota</taxon>
        <taxon>Viridiplantae</taxon>
        <taxon>Streptophyta</taxon>
        <taxon>Embryophyta</taxon>
        <taxon>Tracheophyta</taxon>
        <taxon>Spermatophyta</taxon>
        <taxon>Magnoliopsida</taxon>
        <taxon>eudicotyledons</taxon>
        <taxon>Gunneridae</taxon>
        <taxon>Pentapetalae</taxon>
        <taxon>asterids</taxon>
        <taxon>lamiids</taxon>
        <taxon>Gentianales</taxon>
        <taxon>Rubiaceae</taxon>
        <taxon>Rubioideae</taxon>
        <taxon>Spermacoceae</taxon>
        <taxon>Hedyotis-Oldenlandia complex</taxon>
        <taxon>Oldenlandia</taxon>
    </lineage>
</organism>
<dbReference type="InterPro" id="IPR015890">
    <property type="entry name" value="Chorismate_C"/>
</dbReference>
<keyword evidence="8" id="KW-0611">Plant defense</keyword>
<name>A0AAV1DYK8_OLDCO</name>
<dbReference type="EMBL" id="OX459124">
    <property type="protein sequence ID" value="CAI9112276.1"/>
    <property type="molecule type" value="Genomic_DNA"/>
</dbReference>
<keyword evidence="7" id="KW-0934">Plastid</keyword>
<keyword evidence="9" id="KW-0460">Magnesium</keyword>
<keyword evidence="14" id="KW-1185">Reference proteome</keyword>
<dbReference type="InterPro" id="IPR005801">
    <property type="entry name" value="ADC_synthase"/>
</dbReference>
<dbReference type="InterPro" id="IPR004561">
    <property type="entry name" value="IsoChor_synthase"/>
</dbReference>
<evidence type="ECO:0000256" key="6">
    <source>
        <dbReference type="ARBA" id="ARBA00022528"/>
    </source>
</evidence>
<gene>
    <name evidence="13" type="ORF">OLC1_LOCUS19504</name>
</gene>
<dbReference type="GO" id="GO:0008909">
    <property type="term" value="F:isochorismate synthase activity"/>
    <property type="evidence" value="ECO:0007669"/>
    <property type="project" value="UniProtKB-EC"/>
</dbReference>
<reference evidence="13" key="1">
    <citation type="submission" date="2023-03" db="EMBL/GenBank/DDBJ databases">
        <authorList>
            <person name="Julca I."/>
        </authorList>
    </citation>
    <scope>NUCLEOTIDE SEQUENCE</scope>
</reference>
<evidence type="ECO:0000256" key="1">
    <source>
        <dbReference type="ARBA" id="ARBA00000799"/>
    </source>
</evidence>
<dbReference type="Gene3D" id="3.60.120.10">
    <property type="entry name" value="Anthranilate synthase"/>
    <property type="match status" value="1"/>
</dbReference>
<evidence type="ECO:0000256" key="8">
    <source>
        <dbReference type="ARBA" id="ARBA00022821"/>
    </source>
</evidence>
<evidence type="ECO:0000256" key="7">
    <source>
        <dbReference type="ARBA" id="ARBA00022640"/>
    </source>
</evidence>
<evidence type="ECO:0000313" key="14">
    <source>
        <dbReference type="Proteomes" id="UP001161247"/>
    </source>
</evidence>
<evidence type="ECO:0000256" key="4">
    <source>
        <dbReference type="ARBA" id="ARBA00005297"/>
    </source>
</evidence>
<keyword evidence="11" id="KW-0413">Isomerase</keyword>
<evidence type="ECO:0000256" key="10">
    <source>
        <dbReference type="ARBA" id="ARBA00022946"/>
    </source>
</evidence>
<comment type="cofactor">
    <cofactor evidence="2">
        <name>Mg(2+)</name>
        <dbReference type="ChEBI" id="CHEBI:18420"/>
    </cofactor>
</comment>
<dbReference type="Pfam" id="PF00425">
    <property type="entry name" value="Chorismate_bind"/>
    <property type="match status" value="1"/>
</dbReference>
<dbReference type="AlphaFoldDB" id="A0AAV1DYK8"/>
<evidence type="ECO:0000256" key="3">
    <source>
        <dbReference type="ARBA" id="ARBA00004229"/>
    </source>
</evidence>
<keyword evidence="10" id="KW-0809">Transit peptide</keyword>
<sequence length="583" mass="64009">MAAATTGQYCINARTKMELQSMKYYSNSSSLSTFGWRSSSSNNSYVKRYLVTCSLSMNGCHGDPRAPMGTIETRTLPAVQSPALAMDRLNAAIANMQSDPSAYESGIIRLEVPIDQQIRALDWLQSQDQSNVLPRCFFSGRKRITISDLSFNGRINGNGNGHGSSHISTSIEQNDVVSVAGVGSAVLFRSLSPFSHDDWLSIRRFLSKNCPLIRAYGGIRFDGRANISPEWRSFGSFYFMVPQVEFNELEGSSKIAATIAWDNALSCSYQNAIAALKSTMAKVTSLIRKLREESSPMHITRKAHVPNRSAWDVTVNRALDEIKAVDSPLTKVVLARSSQVLTSKDIDPLTWLDTLKADGNDVYQFCLQPPESPAFIGNTPEQLFRRDQLNVFSEALAATRGRGASQSSDLQMAQDLFSSIKDHHEFTIVRENIKGKLEAICSSVAVNPEKVVRKLARVQHLYGRFSGKLYSDNDEFKILSSLHPTPAVCGFPAEDARAFITETEMFDRGMYAGPVGFFGGAQSEFAVGIRSALVGKDIGALIYAGLGVVEGSDPALEWQELELKASQFMKLMKLEVPALAAVA</sequence>
<evidence type="ECO:0000256" key="2">
    <source>
        <dbReference type="ARBA" id="ARBA00001946"/>
    </source>
</evidence>
<dbReference type="GO" id="GO:0006952">
    <property type="term" value="P:defense response"/>
    <property type="evidence" value="ECO:0007669"/>
    <property type="project" value="UniProtKB-KW"/>
</dbReference>
<accession>A0AAV1DYK8</accession>
<evidence type="ECO:0000256" key="5">
    <source>
        <dbReference type="ARBA" id="ARBA00012824"/>
    </source>
</evidence>
<dbReference type="EC" id="5.4.4.2" evidence="5"/>
<dbReference type="PANTHER" id="PTHR47253">
    <property type="match status" value="1"/>
</dbReference>
<dbReference type="PANTHER" id="PTHR47253:SF4">
    <property type="entry name" value="ISOCHORISMATE SYNTHASE 2, CHLOROPLASTIC"/>
    <property type="match status" value="1"/>
</dbReference>
<keyword evidence="6" id="KW-0150">Chloroplast</keyword>
<feature type="domain" description="Chorismate-utilising enzyme C-terminal" evidence="12">
    <location>
        <begin position="308"/>
        <end position="564"/>
    </location>
</feature>
<protein>
    <recommendedName>
        <fullName evidence="5">isochorismate synthase</fullName>
        <ecNumber evidence="5">5.4.4.2</ecNumber>
    </recommendedName>
</protein>
<evidence type="ECO:0000256" key="9">
    <source>
        <dbReference type="ARBA" id="ARBA00022842"/>
    </source>
</evidence>
<dbReference type="Proteomes" id="UP001161247">
    <property type="component" value="Chromosome 7"/>
</dbReference>